<feature type="region of interest" description="Disordered" evidence="2">
    <location>
        <begin position="248"/>
        <end position="274"/>
    </location>
</feature>
<dbReference type="GO" id="GO:0008270">
    <property type="term" value="F:zinc ion binding"/>
    <property type="evidence" value="ECO:0007669"/>
    <property type="project" value="UniProtKB-KW"/>
</dbReference>
<feature type="region of interest" description="Disordered" evidence="2">
    <location>
        <begin position="1053"/>
        <end position="1096"/>
    </location>
</feature>
<evidence type="ECO:0000313" key="4">
    <source>
        <dbReference type="EMBL" id="KAF9499251.1"/>
    </source>
</evidence>
<gene>
    <name evidence="4" type="ORF">BDN71DRAFT_1503290</name>
</gene>
<dbReference type="Gene3D" id="3.30.40.10">
    <property type="entry name" value="Zinc/RING finger domain, C3HC4 (zinc finger)"/>
    <property type="match status" value="1"/>
</dbReference>
<feature type="compositionally biased region" description="Low complexity" evidence="2">
    <location>
        <begin position="191"/>
        <end position="201"/>
    </location>
</feature>
<name>A0A9P6DAG5_PLEER</name>
<dbReference type="InterPro" id="IPR013083">
    <property type="entry name" value="Znf_RING/FYVE/PHD"/>
</dbReference>
<feature type="compositionally biased region" description="Basic and acidic residues" evidence="2">
    <location>
        <begin position="1156"/>
        <end position="1168"/>
    </location>
</feature>
<feature type="region of interest" description="Disordered" evidence="2">
    <location>
        <begin position="304"/>
        <end position="368"/>
    </location>
</feature>
<proteinExistence type="predicted"/>
<dbReference type="SMART" id="SM00184">
    <property type="entry name" value="RING"/>
    <property type="match status" value="1"/>
</dbReference>
<evidence type="ECO:0000256" key="2">
    <source>
        <dbReference type="SAM" id="MobiDB-lite"/>
    </source>
</evidence>
<dbReference type="InterPro" id="IPR001841">
    <property type="entry name" value="Znf_RING"/>
</dbReference>
<reference evidence="4" key="1">
    <citation type="submission" date="2020-11" db="EMBL/GenBank/DDBJ databases">
        <authorList>
            <consortium name="DOE Joint Genome Institute"/>
            <person name="Ahrendt S."/>
            <person name="Riley R."/>
            <person name="Andreopoulos W."/>
            <person name="Labutti K."/>
            <person name="Pangilinan J."/>
            <person name="Ruiz-Duenas F.J."/>
            <person name="Barrasa J.M."/>
            <person name="Sanchez-Garcia M."/>
            <person name="Camarero S."/>
            <person name="Miyauchi S."/>
            <person name="Serrano A."/>
            <person name="Linde D."/>
            <person name="Babiker R."/>
            <person name="Drula E."/>
            <person name="Ayuso-Fernandez I."/>
            <person name="Pacheco R."/>
            <person name="Padilla G."/>
            <person name="Ferreira P."/>
            <person name="Barriuso J."/>
            <person name="Kellner H."/>
            <person name="Castanera R."/>
            <person name="Alfaro M."/>
            <person name="Ramirez L."/>
            <person name="Pisabarro A.G."/>
            <person name="Kuo A."/>
            <person name="Tritt A."/>
            <person name="Lipzen A."/>
            <person name="He G."/>
            <person name="Yan M."/>
            <person name="Ng V."/>
            <person name="Cullen D."/>
            <person name="Martin F."/>
            <person name="Rosso M.-N."/>
            <person name="Henrissat B."/>
            <person name="Hibbett D."/>
            <person name="Martinez A.T."/>
            <person name="Grigoriev I.V."/>
        </authorList>
    </citation>
    <scope>NUCLEOTIDE SEQUENCE</scope>
    <source>
        <strain evidence="4">ATCC 90797</strain>
    </source>
</reference>
<dbReference type="Pfam" id="PF13639">
    <property type="entry name" value="zf-RING_2"/>
    <property type="match status" value="1"/>
</dbReference>
<feature type="region of interest" description="Disordered" evidence="2">
    <location>
        <begin position="784"/>
        <end position="875"/>
    </location>
</feature>
<dbReference type="CDD" id="cd16461">
    <property type="entry name" value="RING-H2_EL5-like"/>
    <property type="match status" value="1"/>
</dbReference>
<sequence length="1168" mass="129876">MSSNRPPQLHLALPANTTSFKRSFEQFGFDLESPLSQAEPGSSSSGTLGSSGDGHERSKRPRSESSLSDMAESSSASSSGNSSDGTLTSGSELEAPFIAADPPRLPTPELEDIEMAYYLPTEEPSYTSAPPAASPQRSPQHSPQHDEQYRAILDRFNAFDSEINVLRVGISETAQETRSSSPPPSLPPLALPSSDAESAPPRIDFARPITPPMFWQHVNPSFQERLDEALHALRSSPPLADVEAFLSGTEQERRHQSQDLHDTSSREARTRSSSLVSDWVNRDRDYDARRAPRLSTNAGQLSPFRLDFDVDDTNSTRWAPTDASDPPRSRPPIAQPHVPPPLPPMTTGQRLRQRRPPPASSSNSLVSENAAALRRDIARLEILNNMNSQSTPESSDDTSGFLFLPYHADATRSLRRPPAWSSSTFVPSVQRDREAPSVNDYRSSRTQGILRLRTQAEDERRAFNVSPPIPISPGLNHLMPDDGIPSREPPSLPSPDLGPVLSPILDIDNDPVYDISRPTPSRSSVSINRITPPISAPLQAESEYLAPLSQPLHIPNDTRSGQHDDFRDLVDELTRRRPAIRAINPDDYRPGIFRTTLQRYAELDRLRNPPPQASPPSLPPLGFEWEQESSQGNARTQLSRDRATRPAADGPTQHLVPAEDDYLRRFPGLNHTRNDESGVRYVATPWAASQRRRPPPIAIPDRHFYPPGVPNVLDHAPPHQRHARSNSDVHEHLSRRARIEGARIPPEQAQHPQRNYPAPTRGAEEGLSIAIEVMQHDGLSVSRSHQFMRQHQREREVERTRLHTNTSTTRTTDPSFGDYAPNDVEDITSRSSYRSRPMARRHEWSTVDVLDPSSAQNSDANAGSNGPAPSEREPHRLRMRAARGRLPANHTMGFMFGPSGIHDFSARAHRRGRPSGDYMRDEDLDTSYEGLLSLAATLGDAKPKSTPEHVVAGLPTGFYKDWATSNSDHRCPICLDDYKPLDPVLKLPACNHWLHKACLEQWLRGANTCPVCRNTVKTSRTGSEPDVGTSRTIDRDQPSALAALRARRAWVTVDGPNQSPDTGPSNTQLHRPATRQREALRIVPQRREPPPLIPIPGAAADINVWDTYRLPMTSSRITRPPPSWGALSDRTREGEQRNTNRGSESPPQPRGPRSRFGSDDDPRPFHWY</sequence>
<feature type="region of interest" description="Disordered" evidence="2">
    <location>
        <begin position="1018"/>
        <end position="1037"/>
    </location>
</feature>
<evidence type="ECO:0000313" key="5">
    <source>
        <dbReference type="Proteomes" id="UP000807025"/>
    </source>
</evidence>
<feature type="region of interest" description="Disordered" evidence="2">
    <location>
        <begin position="606"/>
        <end position="660"/>
    </location>
</feature>
<feature type="region of interest" description="Disordered" evidence="2">
    <location>
        <begin position="31"/>
        <end position="149"/>
    </location>
</feature>
<organism evidence="4 5">
    <name type="scientific">Pleurotus eryngii</name>
    <name type="common">Boletus of the steppes</name>
    <dbReference type="NCBI Taxonomy" id="5323"/>
    <lineage>
        <taxon>Eukaryota</taxon>
        <taxon>Fungi</taxon>
        <taxon>Dikarya</taxon>
        <taxon>Basidiomycota</taxon>
        <taxon>Agaricomycotina</taxon>
        <taxon>Agaricomycetes</taxon>
        <taxon>Agaricomycetidae</taxon>
        <taxon>Agaricales</taxon>
        <taxon>Pleurotineae</taxon>
        <taxon>Pleurotaceae</taxon>
        <taxon>Pleurotus</taxon>
    </lineage>
</organism>
<dbReference type="EMBL" id="MU154533">
    <property type="protein sequence ID" value="KAF9499251.1"/>
    <property type="molecule type" value="Genomic_DNA"/>
</dbReference>
<dbReference type="PROSITE" id="PS50089">
    <property type="entry name" value="ZF_RING_2"/>
    <property type="match status" value="1"/>
</dbReference>
<feature type="compositionally biased region" description="Polar residues" evidence="2">
    <location>
        <begin position="853"/>
        <end position="864"/>
    </location>
</feature>
<evidence type="ECO:0000256" key="1">
    <source>
        <dbReference type="PROSITE-ProRule" id="PRU00175"/>
    </source>
</evidence>
<dbReference type="SUPFAM" id="SSF57850">
    <property type="entry name" value="RING/U-box"/>
    <property type="match status" value="1"/>
</dbReference>
<feature type="compositionally biased region" description="Pro residues" evidence="2">
    <location>
        <begin position="608"/>
        <end position="619"/>
    </location>
</feature>
<keyword evidence="5" id="KW-1185">Reference proteome</keyword>
<feature type="region of interest" description="Disordered" evidence="2">
    <location>
        <begin position="415"/>
        <end position="442"/>
    </location>
</feature>
<keyword evidence="1" id="KW-0863">Zinc-finger</keyword>
<dbReference type="InterPro" id="IPR053070">
    <property type="entry name" value="RING-type_E3_ubiquitin-ligase"/>
</dbReference>
<feature type="compositionally biased region" description="Pro residues" evidence="2">
    <location>
        <begin position="181"/>
        <end position="190"/>
    </location>
</feature>
<feature type="compositionally biased region" description="Basic and acidic residues" evidence="2">
    <location>
        <begin position="1129"/>
        <end position="1138"/>
    </location>
</feature>
<feature type="compositionally biased region" description="Basic and acidic residues" evidence="2">
    <location>
        <begin position="791"/>
        <end position="801"/>
    </location>
</feature>
<feature type="region of interest" description="Disordered" evidence="2">
    <location>
        <begin position="1113"/>
        <end position="1168"/>
    </location>
</feature>
<feature type="compositionally biased region" description="Pro residues" evidence="2">
    <location>
        <begin position="329"/>
        <end position="344"/>
    </location>
</feature>
<accession>A0A9P6DAG5</accession>
<dbReference type="PANTHER" id="PTHR47035:SF3">
    <property type="entry name" value="OS11G0150450 PROTEIN"/>
    <property type="match status" value="1"/>
</dbReference>
<feature type="region of interest" description="Disordered" evidence="2">
    <location>
        <begin position="173"/>
        <end position="204"/>
    </location>
</feature>
<dbReference type="OrthoDB" id="8062037at2759"/>
<dbReference type="PANTHER" id="PTHR47035">
    <property type="entry name" value="OS11G0150450 PROTEIN"/>
    <property type="match status" value="1"/>
</dbReference>
<keyword evidence="1" id="KW-0479">Metal-binding</keyword>
<dbReference type="AlphaFoldDB" id="A0A9P6DAG5"/>
<feature type="compositionally biased region" description="Low complexity" evidence="2">
    <location>
        <begin position="124"/>
        <end position="142"/>
    </location>
</feature>
<feature type="region of interest" description="Disordered" evidence="2">
    <location>
        <begin position="740"/>
        <end position="759"/>
    </location>
</feature>
<feature type="compositionally biased region" description="Low complexity" evidence="2">
    <location>
        <begin position="64"/>
        <end position="91"/>
    </location>
</feature>
<feature type="compositionally biased region" description="Low complexity" evidence="2">
    <location>
        <begin position="803"/>
        <end position="812"/>
    </location>
</feature>
<dbReference type="Proteomes" id="UP000807025">
    <property type="component" value="Unassembled WGS sequence"/>
</dbReference>
<comment type="caution">
    <text evidence="4">The sequence shown here is derived from an EMBL/GenBank/DDBJ whole genome shotgun (WGS) entry which is preliminary data.</text>
</comment>
<feature type="compositionally biased region" description="Low complexity" evidence="2">
    <location>
        <begin position="41"/>
        <end position="50"/>
    </location>
</feature>
<feature type="compositionally biased region" description="Polar residues" evidence="2">
    <location>
        <begin position="1055"/>
        <end position="1069"/>
    </location>
</feature>
<keyword evidence="1" id="KW-0862">Zinc</keyword>
<evidence type="ECO:0000259" key="3">
    <source>
        <dbReference type="PROSITE" id="PS50089"/>
    </source>
</evidence>
<feature type="region of interest" description="Disordered" evidence="2">
    <location>
        <begin position="464"/>
        <end position="500"/>
    </location>
</feature>
<feature type="compositionally biased region" description="Polar residues" evidence="2">
    <location>
        <begin position="628"/>
        <end position="637"/>
    </location>
</feature>
<feature type="domain" description="RING-type" evidence="3">
    <location>
        <begin position="971"/>
        <end position="1013"/>
    </location>
</feature>
<feature type="compositionally biased region" description="Basic and acidic residues" evidence="2">
    <location>
        <begin position="250"/>
        <end position="270"/>
    </location>
</feature>
<protein>
    <recommendedName>
        <fullName evidence="3">RING-type domain-containing protein</fullName>
    </recommendedName>
</protein>
<feature type="compositionally biased region" description="Basic and acidic residues" evidence="2">
    <location>
        <begin position="1075"/>
        <end position="1089"/>
    </location>
</feature>